<dbReference type="Proteomes" id="UP000619788">
    <property type="component" value="Unassembled WGS sequence"/>
</dbReference>
<reference evidence="2 3" key="1">
    <citation type="submission" date="2021-01" db="EMBL/GenBank/DDBJ databases">
        <title>Whole genome shotgun sequence of Planobispora siamensis NBRC 107568.</title>
        <authorList>
            <person name="Komaki H."/>
            <person name="Tamura T."/>
        </authorList>
    </citation>
    <scope>NUCLEOTIDE SEQUENCE [LARGE SCALE GENOMIC DNA]</scope>
    <source>
        <strain evidence="2 3">NBRC 107568</strain>
    </source>
</reference>
<name>A0A8J3SHJ5_9ACTN</name>
<sequence length="656" mass="70699">MNVVYHLRESSQAHGDVESSLMAAERALHAEGDLQTARWWFDLAYSAAERLGDGPAMARAAVGLGGVWLQEHRTAAEAATTRARQQRALAAVDPRTPLGIRLRARLCGEEDYRRGAHDSILRVLAEARDSGDAVAEAETLSMAHLCLMDPRYRELRLELAQELIAVAARTGRRGDALMGLMWRSVDLLLTADAHAERSLQELRDLLAVEDHLAVGFVVDTIEVMLAIRAGRLTRAETLAASCAERGHAAGDDDAVGWHGAQIAAIRWYQGRIGELVPVLEKLVRNPALGSADYAYFAVLAVAAAAAGDESLARGMLARLRGAGLTELPQSRSWLAAMHGVVEAAHLLDDGDTAARAYDLLAPFARLPMIASLGVVCFGSTHLALGTASLTAGRLDRAVEHFGQAVEDNLALGHRPAVALSRWRLGHALRMRHGVRDEAARRALTLAEQEADRLGMVLSGWATPHAVRPGGAPAPAVCRRRGRRWLLELAGRSVLADDSVGMRHLAILIANPGREIRAVDLVTGPCPPGEGPAVPDGEAPGDEAASAQPLLDEQARLAYRERLSHLEAEIEESESLDDAGRAEALRAERDWLLAELTAATGLGGRARRFTDDQERARIAVGKAIRRALARITASDPMIGEELRATVHTGLRCSYHPR</sequence>
<organism evidence="2 3">
    <name type="scientific">Planobispora siamensis</name>
    <dbReference type="NCBI Taxonomy" id="936338"/>
    <lineage>
        <taxon>Bacteria</taxon>
        <taxon>Bacillati</taxon>
        <taxon>Actinomycetota</taxon>
        <taxon>Actinomycetes</taxon>
        <taxon>Streptosporangiales</taxon>
        <taxon>Streptosporangiaceae</taxon>
        <taxon>Planobispora</taxon>
    </lineage>
</organism>
<evidence type="ECO:0000256" key="1">
    <source>
        <dbReference type="SAM" id="MobiDB-lite"/>
    </source>
</evidence>
<feature type="region of interest" description="Disordered" evidence="1">
    <location>
        <begin position="525"/>
        <end position="545"/>
    </location>
</feature>
<dbReference type="EMBL" id="BOOJ01000045">
    <property type="protein sequence ID" value="GIH94646.1"/>
    <property type="molecule type" value="Genomic_DNA"/>
</dbReference>
<dbReference type="AlphaFoldDB" id="A0A8J3SHJ5"/>
<protein>
    <submittedName>
        <fullName evidence="2">Uncharacterized protein</fullName>
    </submittedName>
</protein>
<dbReference type="RefSeq" id="WP_204066767.1">
    <property type="nucleotide sequence ID" value="NZ_BOOJ01000045.1"/>
</dbReference>
<comment type="caution">
    <text evidence="2">The sequence shown here is derived from an EMBL/GenBank/DDBJ whole genome shotgun (WGS) entry which is preliminary data.</text>
</comment>
<evidence type="ECO:0000313" key="3">
    <source>
        <dbReference type="Proteomes" id="UP000619788"/>
    </source>
</evidence>
<proteinExistence type="predicted"/>
<keyword evidence="3" id="KW-1185">Reference proteome</keyword>
<accession>A0A8J3SHJ5</accession>
<evidence type="ECO:0000313" key="2">
    <source>
        <dbReference type="EMBL" id="GIH94646.1"/>
    </source>
</evidence>
<gene>
    <name evidence="2" type="ORF">Psi01_52760</name>
</gene>